<proteinExistence type="predicted"/>
<name>A0A142EQY6_9BACT</name>
<dbReference type="AlphaFoldDB" id="A0A142EQY6"/>
<dbReference type="KEGG" id="alm:AO498_13915"/>
<dbReference type="PATRIC" id="fig|1727163.4.peg.2917"/>
<dbReference type="Proteomes" id="UP000073816">
    <property type="component" value="Chromosome"/>
</dbReference>
<organism evidence="2 3">
    <name type="scientific">Algoriphagus sanaruensis</name>
    <dbReference type="NCBI Taxonomy" id="1727163"/>
    <lineage>
        <taxon>Bacteria</taxon>
        <taxon>Pseudomonadati</taxon>
        <taxon>Bacteroidota</taxon>
        <taxon>Cytophagia</taxon>
        <taxon>Cytophagales</taxon>
        <taxon>Cyclobacteriaceae</taxon>
        <taxon>Algoriphagus</taxon>
    </lineage>
</organism>
<dbReference type="STRING" id="1727163.AO498_13915"/>
<keyword evidence="1" id="KW-0472">Membrane</keyword>
<accession>A0A142EQY6</accession>
<keyword evidence="3" id="KW-1185">Reference proteome</keyword>
<evidence type="ECO:0000313" key="3">
    <source>
        <dbReference type="Proteomes" id="UP000073816"/>
    </source>
</evidence>
<protein>
    <submittedName>
        <fullName evidence="2">Uncharacterized protein</fullName>
    </submittedName>
</protein>
<keyword evidence="1" id="KW-0812">Transmembrane</keyword>
<sequence length="471" mass="55428">MEHMILNNYLNLLRNFMWKRVFIFSGFLLLFFNVSVEAGDWTKLIIYSPWVEGDVDRFEDFSLEEKDMVKAAKPLLISNTYMVIFKEEGKFYLQPKCTQNWYIWEEGEWKTLFYSPNQGGFCTSMSFIKDKEFFLLGKYGFWEGHFDLIKSSKKDEPFEWVYQKNQPLDYQALGAFQTENGIISLFGLRHNPRLNLAEMDYNGFFLDWETKSWSQITLKWETQFENNWKKIGLSRFPHFFAFDLKDYGLIFLENFPIEGTGWYILDKENLEVYFVEAHVYLFQHPFSLLIDGENSFWLSAPNLGVFTQIEVEDLLKGAERVGGLEIKNFGVFDVDQELLVDLTLLLGVLVVGFVWYWQSKTKEKEVGAEVSDKNLPAISVELENVLPELHANAGQLLKQQELDVLLGIHEIKNLDLKKVKRARLIRMINEETLRIFGNPCIERVRSEEDRRMMQYRVDPVFGFKKNLVSPD</sequence>
<dbReference type="EMBL" id="CP012836">
    <property type="protein sequence ID" value="AMQ57541.1"/>
    <property type="molecule type" value="Genomic_DNA"/>
</dbReference>
<reference evidence="2 3" key="2">
    <citation type="journal article" date="2016" name="Genome Announc.">
        <title>Complete Genome Sequence of Algoriphagus sp. Strain M8-2, Isolated from a Brackish Lake.</title>
        <authorList>
            <person name="Muraguchi Y."/>
            <person name="Kushimoto K."/>
            <person name="Ohtsubo Y."/>
            <person name="Suzuki T."/>
            <person name="Dohra H."/>
            <person name="Kimbara K."/>
            <person name="Shintani M."/>
        </authorList>
    </citation>
    <scope>NUCLEOTIDE SEQUENCE [LARGE SCALE GENOMIC DNA]</scope>
    <source>
        <strain evidence="2 3">M8-2</strain>
    </source>
</reference>
<evidence type="ECO:0000256" key="1">
    <source>
        <dbReference type="SAM" id="Phobius"/>
    </source>
</evidence>
<feature type="transmembrane region" description="Helical" evidence="1">
    <location>
        <begin position="338"/>
        <end position="357"/>
    </location>
</feature>
<keyword evidence="1" id="KW-1133">Transmembrane helix</keyword>
<evidence type="ECO:0000313" key="2">
    <source>
        <dbReference type="EMBL" id="AMQ57541.1"/>
    </source>
</evidence>
<reference evidence="3" key="1">
    <citation type="submission" date="2015-09" db="EMBL/GenBank/DDBJ databases">
        <title>Complete sequence of Algoriphagus sp. M8-2.</title>
        <authorList>
            <person name="Shintani M."/>
        </authorList>
    </citation>
    <scope>NUCLEOTIDE SEQUENCE [LARGE SCALE GENOMIC DNA]</scope>
    <source>
        <strain evidence="3">M8-2</strain>
    </source>
</reference>
<gene>
    <name evidence="2" type="ORF">AO498_13915</name>
</gene>